<sequence length="657" mass="71380">MSTPAEFGRYLRTVAHLRPGQVVARGRLRAQRVGLRQAPRLAAALLQARPSPGYWPTSHLPLDGQIALTEPSCPQLARGQLTLLGHTRDLVRSDRRDARGQGARGWDWEQADAPLLWRYHLHYWDWAWTLIRDGAHGRATFARLYLGWREAIPLGHPVAWSPYVASLRAWTLCALHPILTAPPHPSADLTAGLTAGLLAQTRATVRADLGTLHTYLRTHQETDVGGNHLLKNLKALVALEIAAGDRHGLRRRLTALVHQIDRQILADGGHFERAPAYHCQVLADLDDIAGLLAAVGRPVPRELTDAATRMRGWLSTVLGPDGTVPLLNDGYPLSAALLRRLLTPPFPHPEPQPCAPPSGPVPVTAPVATTNPPATRATTRIEARGEARAVLLAESGLAVLTAGDWHLLADVGLPCPDSLPAHAHADTLAFLLWLDAEPILVDPGTSTYAPGPRRDRERGTAAHSTITVDDTDSTEVWGAFRAGRRAHPSAAALHRTPTAATVTAGHDGYRHLPGAPHHQRLWRLDQHGLVLRDRVGGTGQHRITLRLHFAPGITLAPDPPAEASAFPSRPVLVTPLGWNLMLHTDVPGQWRLRTTPRALGWERTVPALSAELTVDAALPLTLRTSLTALRPGTPDLGDRHRVSVLAQPVTHPAPLRR</sequence>
<dbReference type="Pfam" id="PF16889">
    <property type="entry name" value="Hepar_II_III_N"/>
    <property type="match status" value="1"/>
</dbReference>
<dbReference type="InterPro" id="IPR031680">
    <property type="entry name" value="Hepar_II_III_N"/>
</dbReference>
<dbReference type="RefSeq" id="WP_248824720.1">
    <property type="nucleotide sequence ID" value="NZ_JALKFT010000009.1"/>
</dbReference>
<dbReference type="Gene3D" id="1.50.10.100">
    <property type="entry name" value="Chondroitin AC/alginate lyase"/>
    <property type="match status" value="1"/>
</dbReference>
<evidence type="ECO:0000256" key="5">
    <source>
        <dbReference type="SAM" id="MobiDB-lite"/>
    </source>
</evidence>
<evidence type="ECO:0000313" key="9">
    <source>
        <dbReference type="Proteomes" id="UP001201873"/>
    </source>
</evidence>
<evidence type="ECO:0000256" key="3">
    <source>
        <dbReference type="ARBA" id="ARBA00022764"/>
    </source>
</evidence>
<dbReference type="PANTHER" id="PTHR39210">
    <property type="entry name" value="HEPARIN-SULFATE LYASE"/>
    <property type="match status" value="1"/>
</dbReference>
<evidence type="ECO:0000259" key="6">
    <source>
        <dbReference type="Pfam" id="PF07940"/>
    </source>
</evidence>
<evidence type="ECO:0000256" key="1">
    <source>
        <dbReference type="ARBA" id="ARBA00004418"/>
    </source>
</evidence>
<feature type="domain" description="Heparin-sulfate lyase N-terminal" evidence="7">
    <location>
        <begin position="251"/>
        <end position="340"/>
    </location>
</feature>
<reference evidence="8 9" key="1">
    <citation type="submission" date="2022-04" db="EMBL/GenBank/DDBJ databases">
        <title>Genome diversity in the genus Frankia.</title>
        <authorList>
            <person name="Carlos-Shanley C."/>
            <person name="Hahn D."/>
        </authorList>
    </citation>
    <scope>NUCLEOTIDE SEQUENCE [LARGE SCALE GENOMIC DNA]</scope>
    <source>
        <strain evidence="8 9">Ag45/Mut15</strain>
    </source>
</reference>
<dbReference type="InterPro" id="IPR012480">
    <property type="entry name" value="Hepar_II_III_C"/>
</dbReference>
<dbReference type="SUPFAM" id="SSF48230">
    <property type="entry name" value="Chondroitin AC/alginate lyase"/>
    <property type="match status" value="1"/>
</dbReference>
<dbReference type="Proteomes" id="UP001201873">
    <property type="component" value="Unassembled WGS sequence"/>
</dbReference>
<name>A0ABT0JY45_9ACTN</name>
<feature type="domain" description="Heparinase II/III-like C-terminal" evidence="6">
    <location>
        <begin position="388"/>
        <end position="563"/>
    </location>
</feature>
<evidence type="ECO:0000313" key="8">
    <source>
        <dbReference type="EMBL" id="MCK9876466.1"/>
    </source>
</evidence>
<comment type="subcellular location">
    <subcellularLocation>
        <location evidence="1">Periplasm</location>
    </subcellularLocation>
</comment>
<evidence type="ECO:0000259" key="7">
    <source>
        <dbReference type="Pfam" id="PF16889"/>
    </source>
</evidence>
<keyword evidence="9" id="KW-1185">Reference proteome</keyword>
<feature type="region of interest" description="Disordered" evidence="5">
    <location>
        <begin position="444"/>
        <end position="463"/>
    </location>
</feature>
<gene>
    <name evidence="8" type="ORF">MXD59_11895</name>
</gene>
<evidence type="ECO:0000256" key="2">
    <source>
        <dbReference type="ARBA" id="ARBA00022729"/>
    </source>
</evidence>
<dbReference type="Pfam" id="PF07940">
    <property type="entry name" value="Hepar_II_III_C"/>
    <property type="match status" value="1"/>
</dbReference>
<evidence type="ECO:0000256" key="4">
    <source>
        <dbReference type="ARBA" id="ARBA00023239"/>
    </source>
</evidence>
<organism evidence="8 9">
    <name type="scientific">Frankia umida</name>
    <dbReference type="NCBI Taxonomy" id="573489"/>
    <lineage>
        <taxon>Bacteria</taxon>
        <taxon>Bacillati</taxon>
        <taxon>Actinomycetota</taxon>
        <taxon>Actinomycetes</taxon>
        <taxon>Frankiales</taxon>
        <taxon>Frankiaceae</taxon>
        <taxon>Frankia</taxon>
    </lineage>
</organism>
<comment type="caution">
    <text evidence="8">The sequence shown here is derived from an EMBL/GenBank/DDBJ whole genome shotgun (WGS) entry which is preliminary data.</text>
</comment>
<dbReference type="Gene3D" id="2.70.98.70">
    <property type="match status" value="1"/>
</dbReference>
<keyword evidence="2" id="KW-0732">Signal</keyword>
<dbReference type="PANTHER" id="PTHR39210:SF1">
    <property type="entry name" value="HEPARIN-SULFATE LYASE"/>
    <property type="match status" value="1"/>
</dbReference>
<protein>
    <submittedName>
        <fullName evidence="8">Heparinase II/III family protein</fullName>
    </submittedName>
</protein>
<keyword evidence="4" id="KW-0456">Lyase</keyword>
<dbReference type="InterPro" id="IPR008929">
    <property type="entry name" value="Chondroitin_lyas"/>
</dbReference>
<keyword evidence="3" id="KW-0574">Periplasm</keyword>
<proteinExistence type="predicted"/>
<dbReference type="EMBL" id="JALKFT010000009">
    <property type="protein sequence ID" value="MCK9876466.1"/>
    <property type="molecule type" value="Genomic_DNA"/>
</dbReference>
<accession>A0ABT0JY45</accession>